<dbReference type="PANTHER" id="PTHR46766">
    <property type="entry name" value="GLUTAMINE-RICH PROTEIN 2"/>
    <property type="match status" value="1"/>
</dbReference>
<proteinExistence type="predicted"/>
<reference evidence="1 2" key="1">
    <citation type="submission" date="2021-08" db="EMBL/GenBank/DDBJ databases">
        <title>Draft genome sequence of Mycolicibacterium sp. NGTWS1702 strain.</title>
        <authorList>
            <person name="Matsumoto M."/>
            <person name="Tang B.C.C."/>
            <person name="Machida Y."/>
            <person name="Matoyama H."/>
            <person name="Kishihara T."/>
            <person name="Sato S."/>
            <person name="Kondo I."/>
            <person name="Sano M."/>
            <person name="Kato G."/>
        </authorList>
    </citation>
    <scope>NUCLEOTIDE SEQUENCE [LARGE SCALE GENOMIC DNA]</scope>
    <source>
        <strain evidence="1 2">NGTWSNA01</strain>
    </source>
</reference>
<sequence length="556" mass="56561">MFNLGDANTGWANTGNLNTGGFNTGDANNGMFWRRDNGGQLNLALDIDVSQIPLTLNADIGVNVPITAGLGSLTLEGFTIPGFNVTTSNWTPVHNEPVASPLGTFYLDFEVPSGTLPISNITLEPVTIQLPQLSGVIGGPDTSIGLNLDAGIGPFTITVPITGGPGLLNSTTNPSSGVFNTGAGGGSGLLNSGTGVSGLWNQAEQQLPGWSQLSGLFNQGSQTSGLANLGSATSGLFGTSTLEPAVPADLSGIANTGTDLSGVFQDPLSISDYLDRIESRLDTPIPFGIDKILVSSIPFYANVDLPVDIPVSLSATPIQISQIVIPQIGIGPGLVFEMAIKGNQTPPAASSVNPLRNPCVLACAAVQLAPVINVGPITISPIEIGFLDDELLSLNIGGPGKGIAVDAAGALGPIVISLANDTIEEFPYNYLVNAGIDLPINGSTGQLDLQQVDLSVALEVLLGTRIGFCTAFGVCPGATNMSLSQFVTYVNGGTPAGSALGPFPPIPASTMELISTSLGLSVGPETLLPATPISLGIDDNIQVGGSGTLGPFPLPF</sequence>
<evidence type="ECO:0008006" key="3">
    <source>
        <dbReference type="Google" id="ProtNLM"/>
    </source>
</evidence>
<protein>
    <recommendedName>
        <fullName evidence="3">PPE family protein</fullName>
    </recommendedName>
</protein>
<name>A0ABQ4VEH5_9MYCO</name>
<accession>A0ABQ4VEH5</accession>
<dbReference type="EMBL" id="BPRH01001850">
    <property type="protein sequence ID" value="GJF14958.1"/>
    <property type="molecule type" value="Genomic_DNA"/>
</dbReference>
<dbReference type="InterPro" id="IPR002989">
    <property type="entry name" value="Mycobac_pentapep"/>
</dbReference>
<comment type="caution">
    <text evidence="1">The sequence shown here is derived from an EMBL/GenBank/DDBJ whole genome shotgun (WGS) entry which is preliminary data.</text>
</comment>
<dbReference type="PANTHER" id="PTHR46766:SF1">
    <property type="entry name" value="GLUTAMINE-RICH PROTEIN 2"/>
    <property type="match status" value="1"/>
</dbReference>
<evidence type="ECO:0000313" key="2">
    <source>
        <dbReference type="Proteomes" id="UP001060504"/>
    </source>
</evidence>
<organism evidence="1 2">
    <name type="scientific">Mycolicibacterium cyprinidarum</name>
    <dbReference type="NCBI Taxonomy" id="2860311"/>
    <lineage>
        <taxon>Bacteria</taxon>
        <taxon>Bacillati</taxon>
        <taxon>Actinomycetota</taxon>
        <taxon>Actinomycetes</taxon>
        <taxon>Mycobacteriales</taxon>
        <taxon>Mycobacteriaceae</taxon>
        <taxon>Mycolicibacterium</taxon>
    </lineage>
</organism>
<keyword evidence="2" id="KW-1185">Reference proteome</keyword>
<evidence type="ECO:0000313" key="1">
    <source>
        <dbReference type="EMBL" id="GJF14958.1"/>
    </source>
</evidence>
<dbReference type="Pfam" id="PF01469">
    <property type="entry name" value="Pentapeptide_2"/>
    <property type="match status" value="1"/>
</dbReference>
<gene>
    <name evidence="1" type="ORF">NGTWS1702_17610</name>
</gene>
<dbReference type="Proteomes" id="UP001060504">
    <property type="component" value="Unassembled WGS sequence"/>
</dbReference>